<feature type="compositionally biased region" description="Low complexity" evidence="1">
    <location>
        <begin position="32"/>
        <end position="46"/>
    </location>
</feature>
<dbReference type="SUPFAM" id="SSF56300">
    <property type="entry name" value="Metallo-dependent phosphatases"/>
    <property type="match status" value="1"/>
</dbReference>
<feature type="domain" description="Phospholipase D N-terminal" evidence="4">
    <location>
        <begin position="69"/>
        <end position="157"/>
    </location>
</feature>
<gene>
    <name evidence="5" type="ORF">A6D6_03807</name>
</gene>
<evidence type="ECO:0000256" key="2">
    <source>
        <dbReference type="SAM" id="SignalP"/>
    </source>
</evidence>
<dbReference type="InterPro" id="IPR038607">
    <property type="entry name" value="PhoD-like_sf"/>
</dbReference>
<evidence type="ECO:0000259" key="3">
    <source>
        <dbReference type="Pfam" id="PF09423"/>
    </source>
</evidence>
<dbReference type="EMBL" id="AQPF01000055">
    <property type="protein sequence ID" value="KAF0803116.1"/>
    <property type="molecule type" value="Genomic_DNA"/>
</dbReference>
<feature type="compositionally biased region" description="Gly residues" evidence="1">
    <location>
        <begin position="22"/>
        <end position="31"/>
    </location>
</feature>
<evidence type="ECO:0000313" key="5">
    <source>
        <dbReference type="EMBL" id="KAF0803116.1"/>
    </source>
</evidence>
<accession>A0ABQ6Y3C2</accession>
<protein>
    <submittedName>
        <fullName evidence="5">Twin-arginine translocation pathway signal</fullName>
    </submittedName>
</protein>
<dbReference type="CDD" id="cd07389">
    <property type="entry name" value="MPP_PhoD"/>
    <property type="match status" value="1"/>
</dbReference>
<dbReference type="PANTHER" id="PTHR43606">
    <property type="entry name" value="PHOSPHATASE, PUTATIVE (AFU_ORTHOLOGUE AFUA_6G08710)-RELATED"/>
    <property type="match status" value="1"/>
</dbReference>
<feature type="compositionally biased region" description="Pro residues" evidence="1">
    <location>
        <begin position="47"/>
        <end position="63"/>
    </location>
</feature>
<dbReference type="InterPro" id="IPR032093">
    <property type="entry name" value="PhoD_N"/>
</dbReference>
<keyword evidence="6" id="KW-1185">Reference proteome</keyword>
<dbReference type="Proteomes" id="UP000771797">
    <property type="component" value="Unassembled WGS sequence"/>
</dbReference>
<dbReference type="Gene3D" id="3.60.21.70">
    <property type="entry name" value="PhoD-like phosphatase"/>
    <property type="match status" value="1"/>
</dbReference>
<keyword evidence="2" id="KW-0732">Signal</keyword>
<dbReference type="Gene3D" id="2.60.40.380">
    <property type="entry name" value="Purple acid phosphatase-like, N-terminal"/>
    <property type="match status" value="1"/>
</dbReference>
<reference evidence="5 6" key="1">
    <citation type="submission" date="2012-09" db="EMBL/GenBank/DDBJ databases">
        <title>Genome Sequence of alkane-degrading Bacterium Alcanivorax sp. 6-D-6.</title>
        <authorList>
            <person name="Lai Q."/>
            <person name="Shao Z."/>
        </authorList>
    </citation>
    <scope>NUCLEOTIDE SEQUENCE [LARGE SCALE GENOMIC DNA]</scope>
    <source>
        <strain evidence="5 6">6-D-6</strain>
    </source>
</reference>
<sequence>MDHKRRALVRALGAGSTLVLAGCGGGSGGSGSPPVGNPEAPNQPTDPGTPTPPSPEPETPAPPNVRFLHGVASGDPLSTQVILWTRVTPEEDAVVTVTATVATDPAMTAVVAQYQAVASADGDYCVKVDATGLLPGRWYYYRFEVGQQRSPVGRTRTFPASWNAVDRARFAVVSCSNFPNGYFSVYKAVAELGDLDFVLHLGDYIYEYGAGEYGDFPERVPDPPHEIVTREDYRRRHAQYKTDEDLQALHQQFPMIAIWDDHESANDSWHGGAENHDPLTEGVWEQRKNAARDVYFEWMPIRPREPGNTDVIYRRFHFGDLLDLTLLDTRLESRDAPLPAVAGSLDPKRNAPDRRLISTEQMDFLLDGLDNTRGHWRFIGQQVMFSQLNILEIPGLTPAMKGQLLAINMDQWDGYTADRDTILKHLEDHRIDNVIVLTGDIHTSWANELYRNPAVLVGDLFARPLAAEFVTPSVTSPGFPEGLAELASVALPVVNPHIRYTELKTHGFILVDVTRARAQAEYYYVNSIDAYDLRGQLNDRLTKVVAVESGNSRIKEDLPVSRPRTLRTALFHPPVEPNQEEVMS</sequence>
<feature type="signal peptide" evidence="2">
    <location>
        <begin position="1"/>
        <end position="21"/>
    </location>
</feature>
<proteinExistence type="predicted"/>
<feature type="region of interest" description="Disordered" evidence="1">
    <location>
        <begin position="21"/>
        <end position="64"/>
    </location>
</feature>
<feature type="chain" id="PRO_5047008758" evidence="2">
    <location>
        <begin position="22"/>
        <end position="584"/>
    </location>
</feature>
<organism evidence="5 6">
    <name type="scientific">Alcanivorax xiamenensis</name>
    <dbReference type="NCBI Taxonomy" id="1177156"/>
    <lineage>
        <taxon>Bacteria</taxon>
        <taxon>Pseudomonadati</taxon>
        <taxon>Pseudomonadota</taxon>
        <taxon>Gammaproteobacteria</taxon>
        <taxon>Oceanospirillales</taxon>
        <taxon>Alcanivoracaceae</taxon>
        <taxon>Alcanivorax</taxon>
    </lineage>
</organism>
<evidence type="ECO:0000313" key="6">
    <source>
        <dbReference type="Proteomes" id="UP000771797"/>
    </source>
</evidence>
<dbReference type="InterPro" id="IPR052900">
    <property type="entry name" value="Phospholipid_Metab_Enz"/>
</dbReference>
<dbReference type="PROSITE" id="PS51257">
    <property type="entry name" value="PROKAR_LIPOPROTEIN"/>
    <property type="match status" value="1"/>
</dbReference>
<dbReference type="InterPro" id="IPR029052">
    <property type="entry name" value="Metallo-depent_PP-like"/>
</dbReference>
<name>A0ABQ6Y3C2_9GAMM</name>
<evidence type="ECO:0000256" key="1">
    <source>
        <dbReference type="SAM" id="MobiDB-lite"/>
    </source>
</evidence>
<dbReference type="RefSeq" id="WP_159661610.1">
    <property type="nucleotide sequence ID" value="NZ_AQPF01000055.1"/>
</dbReference>
<dbReference type="InterPro" id="IPR018946">
    <property type="entry name" value="PhoD-like_MPP"/>
</dbReference>
<dbReference type="PANTHER" id="PTHR43606:SF7">
    <property type="entry name" value="PHOSPHATASE, PUTATIVE (AFU_ORTHOLOGUE AFUA_6G08710)-RELATED"/>
    <property type="match status" value="1"/>
</dbReference>
<evidence type="ECO:0000259" key="4">
    <source>
        <dbReference type="Pfam" id="PF16655"/>
    </source>
</evidence>
<comment type="caution">
    <text evidence="5">The sequence shown here is derived from an EMBL/GenBank/DDBJ whole genome shotgun (WGS) entry which is preliminary data.</text>
</comment>
<feature type="domain" description="PhoD-like phosphatase metallophosphatase" evidence="3">
    <location>
        <begin position="170"/>
        <end position="522"/>
    </location>
</feature>
<dbReference type="Pfam" id="PF16655">
    <property type="entry name" value="PhoD_N"/>
    <property type="match status" value="1"/>
</dbReference>
<dbReference type="Pfam" id="PF09423">
    <property type="entry name" value="PhoD"/>
    <property type="match status" value="1"/>
</dbReference>